<protein>
    <submittedName>
        <fullName evidence="2">Topoisomerase</fullName>
    </submittedName>
</protein>
<dbReference type="SUPFAM" id="SSF110455">
    <property type="entry name" value="Toprim domain"/>
    <property type="match status" value="1"/>
</dbReference>
<dbReference type="GO" id="GO:0016853">
    <property type="term" value="F:isomerase activity"/>
    <property type="evidence" value="ECO:0007669"/>
    <property type="project" value="UniProtKB-KW"/>
</dbReference>
<dbReference type="PROSITE" id="PS50880">
    <property type="entry name" value="TOPRIM"/>
    <property type="match status" value="1"/>
</dbReference>
<gene>
    <name evidence="2" type="ORF">C7B45_09425</name>
</gene>
<proteinExistence type="predicted"/>
<dbReference type="AlphaFoldDB" id="A0A2T2WHT5"/>
<dbReference type="Proteomes" id="UP000241848">
    <property type="component" value="Unassembled WGS sequence"/>
</dbReference>
<name>A0A2T2WHT5_9FIRM</name>
<evidence type="ECO:0000313" key="2">
    <source>
        <dbReference type="EMBL" id="PSR21794.1"/>
    </source>
</evidence>
<sequence>MDGFIVIVEGKNDAKRLRTFLPDSVPIAMTYGTPGQERLLRLRVMARHRQVVLITDADAAGRRIRRILKEVFPDSWDIYTKPGFNGVEHTPVEYMQDRFRRLGILPLRDEQGEDYSSGG</sequence>
<keyword evidence="2" id="KW-0413">Isomerase</keyword>
<reference evidence="2 3" key="1">
    <citation type="journal article" date="2014" name="BMC Genomics">
        <title>Comparison of environmental and isolate Sulfobacillus genomes reveals diverse carbon, sulfur, nitrogen, and hydrogen metabolisms.</title>
        <authorList>
            <person name="Justice N.B."/>
            <person name="Norman A."/>
            <person name="Brown C.T."/>
            <person name="Singh A."/>
            <person name="Thomas B.C."/>
            <person name="Banfield J.F."/>
        </authorList>
    </citation>
    <scope>NUCLEOTIDE SEQUENCE [LARGE SCALE GENOMIC DNA]</scope>
    <source>
        <strain evidence="2">AMDSBA3</strain>
    </source>
</reference>
<evidence type="ECO:0000313" key="3">
    <source>
        <dbReference type="Proteomes" id="UP000241848"/>
    </source>
</evidence>
<dbReference type="InterPro" id="IPR006171">
    <property type="entry name" value="TOPRIM_dom"/>
</dbReference>
<dbReference type="SMART" id="SM00493">
    <property type="entry name" value="TOPRIM"/>
    <property type="match status" value="1"/>
</dbReference>
<evidence type="ECO:0000259" key="1">
    <source>
        <dbReference type="PROSITE" id="PS50880"/>
    </source>
</evidence>
<organism evidence="2 3">
    <name type="scientific">Sulfobacillus acidophilus</name>
    <dbReference type="NCBI Taxonomy" id="53633"/>
    <lineage>
        <taxon>Bacteria</taxon>
        <taxon>Bacillati</taxon>
        <taxon>Bacillota</taxon>
        <taxon>Clostridia</taxon>
        <taxon>Eubacteriales</taxon>
        <taxon>Clostridiales Family XVII. Incertae Sedis</taxon>
        <taxon>Sulfobacillus</taxon>
    </lineage>
</organism>
<feature type="domain" description="Toprim" evidence="1">
    <location>
        <begin position="3"/>
        <end position="87"/>
    </location>
</feature>
<dbReference type="EMBL" id="PXYV01000027">
    <property type="protein sequence ID" value="PSR21794.1"/>
    <property type="molecule type" value="Genomic_DNA"/>
</dbReference>
<accession>A0A2T2WHT5</accession>
<dbReference type="Pfam" id="PF01751">
    <property type="entry name" value="Toprim"/>
    <property type="match status" value="1"/>
</dbReference>
<comment type="caution">
    <text evidence="2">The sequence shown here is derived from an EMBL/GenBank/DDBJ whole genome shotgun (WGS) entry which is preliminary data.</text>
</comment>
<dbReference type="Gene3D" id="3.40.1360.10">
    <property type="match status" value="1"/>
</dbReference>